<proteinExistence type="predicted"/>
<evidence type="ECO:0000313" key="2">
    <source>
        <dbReference type="Proteomes" id="UP000772434"/>
    </source>
</evidence>
<protein>
    <submittedName>
        <fullName evidence="1">Uncharacterized protein</fullName>
    </submittedName>
</protein>
<feature type="non-terminal residue" evidence="1">
    <location>
        <position position="1"/>
    </location>
</feature>
<dbReference type="OrthoDB" id="5987198at2759"/>
<sequence length="72" mass="9081">METSREESTKLEKYEEFWRDHYDWRKDQGYLLRPRYRPSWVASWLGLNPQFPSDYEDYHRPIYPYNMDATRI</sequence>
<comment type="caution">
    <text evidence="1">The sequence shown here is derived from an EMBL/GenBank/DDBJ whole genome shotgun (WGS) entry which is preliminary data.</text>
</comment>
<name>A0A9P5Q2J4_9AGAR</name>
<dbReference type="AlphaFoldDB" id="A0A9P5Q2J4"/>
<keyword evidence="2" id="KW-1185">Reference proteome</keyword>
<gene>
    <name evidence="1" type="ORF">BDP27DRAFT_1320408</name>
</gene>
<organism evidence="1 2">
    <name type="scientific">Rhodocollybia butyracea</name>
    <dbReference type="NCBI Taxonomy" id="206335"/>
    <lineage>
        <taxon>Eukaryota</taxon>
        <taxon>Fungi</taxon>
        <taxon>Dikarya</taxon>
        <taxon>Basidiomycota</taxon>
        <taxon>Agaricomycotina</taxon>
        <taxon>Agaricomycetes</taxon>
        <taxon>Agaricomycetidae</taxon>
        <taxon>Agaricales</taxon>
        <taxon>Marasmiineae</taxon>
        <taxon>Omphalotaceae</taxon>
        <taxon>Rhodocollybia</taxon>
    </lineage>
</organism>
<accession>A0A9P5Q2J4</accession>
<dbReference type="Proteomes" id="UP000772434">
    <property type="component" value="Unassembled WGS sequence"/>
</dbReference>
<reference evidence="1" key="1">
    <citation type="submission" date="2020-11" db="EMBL/GenBank/DDBJ databases">
        <authorList>
            <consortium name="DOE Joint Genome Institute"/>
            <person name="Ahrendt S."/>
            <person name="Riley R."/>
            <person name="Andreopoulos W."/>
            <person name="Labutti K."/>
            <person name="Pangilinan J."/>
            <person name="Ruiz-Duenas F.J."/>
            <person name="Barrasa J.M."/>
            <person name="Sanchez-Garcia M."/>
            <person name="Camarero S."/>
            <person name="Miyauchi S."/>
            <person name="Serrano A."/>
            <person name="Linde D."/>
            <person name="Babiker R."/>
            <person name="Drula E."/>
            <person name="Ayuso-Fernandez I."/>
            <person name="Pacheco R."/>
            <person name="Padilla G."/>
            <person name="Ferreira P."/>
            <person name="Barriuso J."/>
            <person name="Kellner H."/>
            <person name="Castanera R."/>
            <person name="Alfaro M."/>
            <person name="Ramirez L."/>
            <person name="Pisabarro A.G."/>
            <person name="Kuo A."/>
            <person name="Tritt A."/>
            <person name="Lipzen A."/>
            <person name="He G."/>
            <person name="Yan M."/>
            <person name="Ng V."/>
            <person name="Cullen D."/>
            <person name="Martin F."/>
            <person name="Rosso M.-N."/>
            <person name="Henrissat B."/>
            <person name="Hibbett D."/>
            <person name="Martinez A.T."/>
            <person name="Grigoriev I.V."/>
        </authorList>
    </citation>
    <scope>NUCLEOTIDE SEQUENCE</scope>
    <source>
        <strain evidence="1">AH 40177</strain>
    </source>
</reference>
<dbReference type="EMBL" id="JADNRY010000024">
    <property type="protein sequence ID" value="KAF9072415.1"/>
    <property type="molecule type" value="Genomic_DNA"/>
</dbReference>
<evidence type="ECO:0000313" key="1">
    <source>
        <dbReference type="EMBL" id="KAF9072415.1"/>
    </source>
</evidence>